<protein>
    <recommendedName>
        <fullName evidence="5">Restriction endonuclease subunit S</fullName>
    </recommendedName>
</protein>
<gene>
    <name evidence="3" type="ORF">D0911_05745</name>
</gene>
<evidence type="ECO:0000313" key="3">
    <source>
        <dbReference type="EMBL" id="RNL65869.1"/>
    </source>
</evidence>
<evidence type="ECO:0008006" key="5">
    <source>
        <dbReference type="Google" id="ProtNLM"/>
    </source>
</evidence>
<comment type="caution">
    <text evidence="3">The sequence shown here is derived from an EMBL/GenBank/DDBJ whole genome shotgun (WGS) entry which is preliminary data.</text>
</comment>
<proteinExistence type="predicted"/>
<keyword evidence="1" id="KW-0680">Restriction system</keyword>
<keyword evidence="4" id="KW-1185">Reference proteome</keyword>
<accession>A0ABX9W7H1</accession>
<organism evidence="3 4">
    <name type="scientific">Zhongshania marina</name>
    <dbReference type="NCBI Taxonomy" id="2304603"/>
    <lineage>
        <taxon>Bacteria</taxon>
        <taxon>Pseudomonadati</taxon>
        <taxon>Pseudomonadota</taxon>
        <taxon>Gammaproteobacteria</taxon>
        <taxon>Cellvibrionales</taxon>
        <taxon>Spongiibacteraceae</taxon>
        <taxon>Zhongshania</taxon>
    </lineage>
</organism>
<evidence type="ECO:0000313" key="4">
    <source>
        <dbReference type="Proteomes" id="UP000274695"/>
    </source>
</evidence>
<reference evidence="3 4" key="1">
    <citation type="submission" date="2018-10" db="EMBL/GenBank/DDBJ databases">
        <title>Draft genome sequence of Zhongshania sp. DSW25-10.</title>
        <authorList>
            <person name="Oh J."/>
        </authorList>
    </citation>
    <scope>NUCLEOTIDE SEQUENCE [LARGE SCALE GENOMIC DNA]</scope>
    <source>
        <strain evidence="3 4">DSW25-10</strain>
    </source>
</reference>
<dbReference type="EMBL" id="RHGB01000005">
    <property type="protein sequence ID" value="RNL65869.1"/>
    <property type="molecule type" value="Genomic_DNA"/>
</dbReference>
<dbReference type="RefSeq" id="WP_123181853.1">
    <property type="nucleotide sequence ID" value="NZ_RHGB01000005.1"/>
</dbReference>
<dbReference type="SUPFAM" id="SSF116734">
    <property type="entry name" value="DNA methylase specificity domain"/>
    <property type="match status" value="1"/>
</dbReference>
<evidence type="ECO:0000256" key="1">
    <source>
        <dbReference type="ARBA" id="ARBA00022747"/>
    </source>
</evidence>
<dbReference type="InterPro" id="IPR044946">
    <property type="entry name" value="Restrct_endonuc_typeI_TRD_sf"/>
</dbReference>
<dbReference type="Gene3D" id="3.90.220.20">
    <property type="entry name" value="DNA methylase specificity domains"/>
    <property type="match status" value="1"/>
</dbReference>
<keyword evidence="2" id="KW-0238">DNA-binding</keyword>
<dbReference type="Proteomes" id="UP000274695">
    <property type="component" value="Unassembled WGS sequence"/>
</dbReference>
<evidence type="ECO:0000256" key="2">
    <source>
        <dbReference type="ARBA" id="ARBA00023125"/>
    </source>
</evidence>
<name>A0ABX9W7H1_9GAMM</name>
<sequence>MEYPVYEKYQLSRLEWLDVIPHHWDVARLRLLSNRYSGGTPSKDNLAYWQEGTIPWLNSGSVNQGTITKPSAYITDIRPKRKQRKMGS</sequence>